<dbReference type="Gene3D" id="3.90.1530.30">
    <property type="match status" value="1"/>
</dbReference>
<dbReference type="SMART" id="SM00528">
    <property type="entry name" value="HNS"/>
    <property type="match status" value="1"/>
</dbReference>
<dbReference type="InterPro" id="IPR037150">
    <property type="entry name" value="H-NS_C_dom_sf"/>
</dbReference>
<dbReference type="KEGG" id="cnc:CNE_1c11690"/>
<dbReference type="PANTHER" id="PTHR33375">
    <property type="entry name" value="CHROMOSOME-PARTITIONING PROTEIN PARB-RELATED"/>
    <property type="match status" value="1"/>
</dbReference>
<dbReference type="PANTHER" id="PTHR33375:SF7">
    <property type="entry name" value="CHROMOSOME 2-PARTITIONING PROTEIN PARB-RELATED"/>
    <property type="match status" value="1"/>
</dbReference>
<feature type="region of interest" description="Disordered" evidence="2">
    <location>
        <begin position="375"/>
        <end position="407"/>
    </location>
</feature>
<feature type="compositionally biased region" description="Basic and acidic residues" evidence="2">
    <location>
        <begin position="375"/>
        <end position="394"/>
    </location>
</feature>
<evidence type="ECO:0000256" key="2">
    <source>
        <dbReference type="SAM" id="MobiDB-lite"/>
    </source>
</evidence>
<dbReference type="GO" id="GO:0005694">
    <property type="term" value="C:chromosome"/>
    <property type="evidence" value="ECO:0007669"/>
    <property type="project" value="TreeGrafter"/>
</dbReference>
<dbReference type="EMBL" id="CP002877">
    <property type="protein sequence ID" value="AEI76524.1"/>
    <property type="molecule type" value="Genomic_DNA"/>
</dbReference>
<dbReference type="SUPFAM" id="SSF110849">
    <property type="entry name" value="ParB/Sulfiredoxin"/>
    <property type="match status" value="1"/>
</dbReference>
<dbReference type="SMART" id="SM00470">
    <property type="entry name" value="ParB"/>
    <property type="match status" value="1"/>
</dbReference>
<dbReference type="Proteomes" id="UP000006798">
    <property type="component" value="Chromosome 1"/>
</dbReference>
<dbReference type="SUPFAM" id="SSF109709">
    <property type="entry name" value="KorB DNA-binding domain-like"/>
    <property type="match status" value="1"/>
</dbReference>
<dbReference type="InterPro" id="IPR003115">
    <property type="entry name" value="ParB_N"/>
</dbReference>
<dbReference type="SUPFAM" id="SSF81273">
    <property type="entry name" value="H-NS histone-like proteins"/>
    <property type="match status" value="1"/>
</dbReference>
<evidence type="ECO:0000313" key="6">
    <source>
        <dbReference type="Proteomes" id="UP000006798"/>
    </source>
</evidence>
<evidence type="ECO:0000256" key="1">
    <source>
        <dbReference type="SAM" id="Coils"/>
    </source>
</evidence>
<feature type="domain" description="DNA-binding protein H-NS-like C-terminal" evidence="4">
    <location>
        <begin position="629"/>
        <end position="674"/>
    </location>
</feature>
<evidence type="ECO:0000259" key="3">
    <source>
        <dbReference type="SMART" id="SM00470"/>
    </source>
</evidence>
<dbReference type="GO" id="GO:0007059">
    <property type="term" value="P:chromosome segregation"/>
    <property type="evidence" value="ECO:0007669"/>
    <property type="project" value="TreeGrafter"/>
</dbReference>
<evidence type="ECO:0000313" key="5">
    <source>
        <dbReference type="EMBL" id="AEI76524.1"/>
    </source>
</evidence>
<accession>G0ER06</accession>
<dbReference type="HOGENOM" id="CLU_019174_1_0_4"/>
<evidence type="ECO:0000259" key="4">
    <source>
        <dbReference type="SMART" id="SM00528"/>
    </source>
</evidence>
<dbReference type="InterPro" id="IPR036086">
    <property type="entry name" value="ParB/Sulfiredoxin_sf"/>
</dbReference>
<dbReference type="InterPro" id="IPR050336">
    <property type="entry name" value="Chromosome_partition/occlusion"/>
</dbReference>
<reference evidence="5 6" key="1">
    <citation type="journal article" date="2011" name="J. Bacteriol.">
        <title>Complete genome sequence of the type strain Cupriavidus necator N-1.</title>
        <authorList>
            <person name="Poehlein A."/>
            <person name="Kusian B."/>
            <person name="Friedrich B."/>
            <person name="Daniel R."/>
            <person name="Bowien B."/>
        </authorList>
    </citation>
    <scope>NUCLEOTIDE SEQUENCE [LARGE SCALE GENOMIC DNA]</scope>
    <source>
        <strain evidence="6">ATCC 43291 / DSM 13513 / CCUG 52238 / LMG 8453 / N-1</strain>
    </source>
</reference>
<dbReference type="CDD" id="cd16406">
    <property type="entry name" value="ParB_N_like"/>
    <property type="match status" value="1"/>
</dbReference>
<name>G0ER06_CUPNN</name>
<dbReference type="Pfam" id="PF02195">
    <property type="entry name" value="ParB_N"/>
    <property type="match status" value="1"/>
</dbReference>
<dbReference type="Gene3D" id="4.10.430.10">
    <property type="entry name" value="Histone-like protein H-NS, C-terminal domain"/>
    <property type="match status" value="1"/>
</dbReference>
<dbReference type="AlphaFoldDB" id="G0ER06"/>
<dbReference type="GO" id="GO:0003677">
    <property type="term" value="F:DNA binding"/>
    <property type="evidence" value="ECO:0007669"/>
    <property type="project" value="InterPro"/>
</dbReference>
<sequence>MSTPQAGDLLHVRIDQLAISPRNVRKTPSSTINELAASILSHGLMQNLTITATTNRKKNAAPYEVIAGGRRLQALQQLMAERKLPKDHEVLCILREAGDAEEASIAENMHEAMHPADEFEAFKVLIDAGSSVDDVAARFGVTPLVVRRRLKLANVSPRLITEYRAGNIKLDQLTALAISDNHADQERVWDTATPWQRNPTYLREALVDKAIDASRDRLARFVGLDAYEAAGGPVTRDLFSNGGGYIGDAKLLQRMAMEKLEGIADQVRAEGWSWVEAREKLDYSEQHSFGRSQAKKRDTTAEEAAQLEQLEMRARQLDDLLQDEDSTDEQQAEFDQVEAEIANLKTGLEDYTERQKSRAGAIVTIDHAGAVEIHRGLIKPTKDGKKPQDLHAESEGGETPTQAPQEKSLPATLIHKLTAHRTVALQALVAESPTVALTALLYALVPDVFHSSLNYRHRYDAVAKVSITDQRGSASSATSDIEASPAWQRMEASVARWEDRLPGEADDLFTWLQELSQADQLDLLAVCVAHSINTFEQREDAAGHARANQLAEALDLDMADWWQPTAGSYLASVPAARRIEAVREAAGEEAAAGLAGMKKGDMIAAAEGHLDGRRWLPALLRRPIPPKAAAKPTSRKPAVRYRDELGNTWTGRGKRPGWVEAALASGKTLDDLLAS</sequence>
<organism evidence="5 6">
    <name type="scientific">Cupriavidus necator (strain ATCC 43291 / DSM 13513 / CCUG 52238 / LMG 8453 / N-1)</name>
    <name type="common">Ralstonia eutropha</name>
    <dbReference type="NCBI Taxonomy" id="1042878"/>
    <lineage>
        <taxon>Bacteria</taxon>
        <taxon>Pseudomonadati</taxon>
        <taxon>Pseudomonadota</taxon>
        <taxon>Betaproteobacteria</taxon>
        <taxon>Burkholderiales</taxon>
        <taxon>Burkholderiaceae</taxon>
        <taxon>Cupriavidus</taxon>
    </lineage>
</organism>
<keyword evidence="1" id="KW-0175">Coiled coil</keyword>
<feature type="coiled-coil region" evidence="1">
    <location>
        <begin position="300"/>
        <end position="354"/>
    </location>
</feature>
<feature type="domain" description="ParB-like N-terminal" evidence="3">
    <location>
        <begin position="10"/>
        <end position="109"/>
    </location>
</feature>
<dbReference type="Gene3D" id="1.10.10.2830">
    <property type="match status" value="1"/>
</dbReference>
<gene>
    <name evidence="5" type="ordered locus">CNE_1c11690</name>
</gene>
<dbReference type="Pfam" id="PF00816">
    <property type="entry name" value="Histone_HNS"/>
    <property type="match status" value="1"/>
</dbReference>
<protein>
    <submittedName>
        <fullName evidence="5">Uncharacterized protein</fullName>
    </submittedName>
</protein>
<dbReference type="InterPro" id="IPR027444">
    <property type="entry name" value="H-NS_C_dom"/>
</dbReference>
<proteinExistence type="predicted"/>